<dbReference type="Proteomes" id="UP000254879">
    <property type="component" value="Unassembled WGS sequence"/>
</dbReference>
<dbReference type="PANTHER" id="PTHR20858:SF17">
    <property type="entry name" value="HYDROXYMETHYLPYRIMIDINE_PHOSPHOMETHYLPYRIMIDINE KINASE THI20-RELATED"/>
    <property type="match status" value="1"/>
</dbReference>
<evidence type="ECO:0000256" key="14">
    <source>
        <dbReference type="ARBA" id="ARBA00042102"/>
    </source>
</evidence>
<name>A0A378M9D2_LISGR</name>
<evidence type="ECO:0000256" key="15">
    <source>
        <dbReference type="ARBA" id="ARBA00043176"/>
    </source>
</evidence>
<comment type="catalytic activity">
    <reaction evidence="2">
        <text>4-amino-2-methyl-5-(phosphooxymethyl)pyrimidine + ATP = 4-amino-2-methyl-5-(diphosphooxymethyl)pyrimidine + ADP</text>
        <dbReference type="Rhea" id="RHEA:19893"/>
        <dbReference type="ChEBI" id="CHEBI:30616"/>
        <dbReference type="ChEBI" id="CHEBI:57841"/>
        <dbReference type="ChEBI" id="CHEBI:58354"/>
        <dbReference type="ChEBI" id="CHEBI:456216"/>
        <dbReference type="EC" id="2.7.4.7"/>
    </reaction>
</comment>
<comment type="pathway">
    <text evidence="13">Cofactor biosynthesis; thiamine diphosphate biosynthesis; 4-amino-2-methyl-5-diphosphomethylpyrimidine from 5-amino-1-(5-phospho-D-ribosyl)imidazole: step 2/3.</text>
</comment>
<accession>A0A378M9D2</accession>
<dbReference type="SUPFAM" id="SSF53613">
    <property type="entry name" value="Ribokinase-like"/>
    <property type="match status" value="1"/>
</dbReference>
<dbReference type="InterPro" id="IPR029056">
    <property type="entry name" value="Ribokinase-like"/>
</dbReference>
<comment type="catalytic activity">
    <reaction evidence="1">
        <text>4-amino-5-hydroxymethyl-2-methylpyrimidine + ATP = 4-amino-2-methyl-5-(phosphooxymethyl)pyrimidine + ADP + H(+)</text>
        <dbReference type="Rhea" id="RHEA:23096"/>
        <dbReference type="ChEBI" id="CHEBI:15378"/>
        <dbReference type="ChEBI" id="CHEBI:16892"/>
        <dbReference type="ChEBI" id="CHEBI:30616"/>
        <dbReference type="ChEBI" id="CHEBI:58354"/>
        <dbReference type="ChEBI" id="CHEBI:456216"/>
        <dbReference type="EC" id="2.7.1.49"/>
    </reaction>
</comment>
<dbReference type="PANTHER" id="PTHR20858">
    <property type="entry name" value="PHOSPHOMETHYLPYRIMIDINE KINASE"/>
    <property type="match status" value="1"/>
</dbReference>
<dbReference type="InterPro" id="IPR013749">
    <property type="entry name" value="PM/HMP-P_kinase-1"/>
</dbReference>
<evidence type="ECO:0000256" key="5">
    <source>
        <dbReference type="ARBA" id="ARBA00012135"/>
    </source>
</evidence>
<dbReference type="EMBL" id="UGPG01000001">
    <property type="protein sequence ID" value="STY42979.1"/>
    <property type="molecule type" value="Genomic_DNA"/>
</dbReference>
<keyword evidence="10 17" id="KW-0418">Kinase</keyword>
<evidence type="ECO:0000256" key="13">
    <source>
        <dbReference type="ARBA" id="ARBA00037917"/>
    </source>
</evidence>
<evidence type="ECO:0000256" key="9">
    <source>
        <dbReference type="ARBA" id="ARBA00022741"/>
    </source>
</evidence>
<dbReference type="Pfam" id="PF08543">
    <property type="entry name" value="Phos_pyr_kin"/>
    <property type="match status" value="1"/>
</dbReference>
<keyword evidence="11" id="KW-0067">ATP-binding</keyword>
<evidence type="ECO:0000256" key="4">
    <source>
        <dbReference type="ARBA" id="ARBA00009879"/>
    </source>
</evidence>
<keyword evidence="8 17" id="KW-0808">Transferase</keyword>
<evidence type="ECO:0000259" key="16">
    <source>
        <dbReference type="Pfam" id="PF08543"/>
    </source>
</evidence>
<evidence type="ECO:0000256" key="7">
    <source>
        <dbReference type="ARBA" id="ARBA00019161"/>
    </source>
</evidence>
<proteinExistence type="inferred from homology"/>
<protein>
    <recommendedName>
        <fullName evidence="7">Hydroxymethylpyrimidine/phosphomethylpyrimidine kinase</fullName>
        <ecNumber evidence="5">2.7.1.49</ecNumber>
        <ecNumber evidence="6">2.7.4.7</ecNumber>
    </recommendedName>
    <alternativeName>
        <fullName evidence="14">Hydroxymethylpyrimidine kinase</fullName>
    </alternativeName>
    <alternativeName>
        <fullName evidence="15">Hydroxymethylpyrimidine phosphate kinase</fullName>
    </alternativeName>
</protein>
<keyword evidence="12" id="KW-0784">Thiamine biosynthesis</keyword>
<comment type="pathway">
    <text evidence="3">Cofactor biosynthesis; thiamine diphosphate biosynthesis; 4-amino-2-methyl-5-diphosphomethylpyrimidine from 5-amino-1-(5-phospho-D-ribosyl)imidazole: step 3/3.</text>
</comment>
<dbReference type="FunFam" id="3.40.1190.20:FF:000003">
    <property type="entry name" value="Phosphomethylpyrimidine kinase ThiD"/>
    <property type="match status" value="1"/>
</dbReference>
<gene>
    <name evidence="17" type="primary">thiD_1</name>
    <name evidence="17" type="ORF">NCTC10815_00233</name>
</gene>
<evidence type="ECO:0000256" key="3">
    <source>
        <dbReference type="ARBA" id="ARBA00004769"/>
    </source>
</evidence>
<dbReference type="GO" id="GO:0009228">
    <property type="term" value="P:thiamine biosynthetic process"/>
    <property type="evidence" value="ECO:0007669"/>
    <property type="project" value="UniProtKB-KW"/>
</dbReference>
<dbReference type="GO" id="GO:0008902">
    <property type="term" value="F:hydroxymethylpyrimidine kinase activity"/>
    <property type="evidence" value="ECO:0007669"/>
    <property type="project" value="UniProtKB-EC"/>
</dbReference>
<dbReference type="GO" id="GO:0005829">
    <property type="term" value="C:cytosol"/>
    <property type="evidence" value="ECO:0007669"/>
    <property type="project" value="TreeGrafter"/>
</dbReference>
<evidence type="ECO:0000256" key="12">
    <source>
        <dbReference type="ARBA" id="ARBA00022977"/>
    </source>
</evidence>
<reference evidence="17 18" key="1">
    <citation type="submission" date="2018-06" db="EMBL/GenBank/DDBJ databases">
        <authorList>
            <consortium name="Pathogen Informatics"/>
            <person name="Doyle S."/>
        </authorList>
    </citation>
    <scope>NUCLEOTIDE SEQUENCE [LARGE SCALE GENOMIC DNA]</scope>
    <source>
        <strain evidence="18">NCTC 10815</strain>
    </source>
</reference>
<evidence type="ECO:0000256" key="2">
    <source>
        <dbReference type="ARBA" id="ARBA00000565"/>
    </source>
</evidence>
<dbReference type="Gene3D" id="3.40.1190.20">
    <property type="match status" value="1"/>
</dbReference>
<keyword evidence="9" id="KW-0547">Nucleotide-binding</keyword>
<dbReference type="InterPro" id="IPR004399">
    <property type="entry name" value="HMP/HMP-P_kinase_dom"/>
</dbReference>
<evidence type="ECO:0000256" key="11">
    <source>
        <dbReference type="ARBA" id="ARBA00022840"/>
    </source>
</evidence>
<dbReference type="AlphaFoldDB" id="A0A378M9D2"/>
<feature type="domain" description="Pyridoxamine kinase/Phosphomethylpyrimidine kinase" evidence="16">
    <location>
        <begin position="15"/>
        <end position="261"/>
    </location>
</feature>
<evidence type="ECO:0000256" key="10">
    <source>
        <dbReference type="ARBA" id="ARBA00022777"/>
    </source>
</evidence>
<organism evidence="17 18">
    <name type="scientific">Listeria grayi</name>
    <name type="common">Listeria murrayi</name>
    <dbReference type="NCBI Taxonomy" id="1641"/>
    <lineage>
        <taxon>Bacteria</taxon>
        <taxon>Bacillati</taxon>
        <taxon>Bacillota</taxon>
        <taxon>Bacilli</taxon>
        <taxon>Bacillales</taxon>
        <taxon>Listeriaceae</taxon>
        <taxon>Listeria</taxon>
    </lineage>
</organism>
<evidence type="ECO:0000256" key="6">
    <source>
        <dbReference type="ARBA" id="ARBA00012963"/>
    </source>
</evidence>
<dbReference type="GO" id="GO:0008972">
    <property type="term" value="F:phosphomethylpyrimidine kinase activity"/>
    <property type="evidence" value="ECO:0007669"/>
    <property type="project" value="UniProtKB-EC"/>
</dbReference>
<dbReference type="GO" id="GO:0005524">
    <property type="term" value="F:ATP binding"/>
    <property type="evidence" value="ECO:0007669"/>
    <property type="project" value="UniProtKB-KW"/>
</dbReference>
<dbReference type="RefSeq" id="WP_003756283.1">
    <property type="nucleotide sequence ID" value="NZ_CABKNG010000001.1"/>
</dbReference>
<evidence type="ECO:0000313" key="17">
    <source>
        <dbReference type="EMBL" id="STY42979.1"/>
    </source>
</evidence>
<dbReference type="EC" id="2.7.1.49" evidence="5"/>
<dbReference type="EC" id="2.7.4.7" evidence="6"/>
<dbReference type="CDD" id="cd01169">
    <property type="entry name" value="HMPP_kinase"/>
    <property type="match status" value="1"/>
</dbReference>
<evidence type="ECO:0000256" key="1">
    <source>
        <dbReference type="ARBA" id="ARBA00000151"/>
    </source>
</evidence>
<sequence length="269" mass="28619">MVETYPQALTIAGSDSGGGAGIQADLKTFQERLVFGTSAITAVTSQNTQGVQASYTLPKDVLISQLTSIFVDFDIRAVKTGMLADTETMRAVVQFAQQQSLPQLVIDPVMIAKGGASLLAADSIQTLKEQLVPLATVLTPNLPEAEVLVDEKLPTQSAIQKAAQKLQALGAKNVVIKGGHRLDTEAAEDFVLLENGKSFWLSSVKTETVRTHGTGCTFSACIAAELAKQADVEAAIRTAKAFITASIEQSIEVGHGHGPVNHWAYRKEE</sequence>
<evidence type="ECO:0000256" key="8">
    <source>
        <dbReference type="ARBA" id="ARBA00022679"/>
    </source>
</evidence>
<evidence type="ECO:0000313" key="18">
    <source>
        <dbReference type="Proteomes" id="UP000254879"/>
    </source>
</evidence>
<dbReference type="NCBIfam" id="TIGR00097">
    <property type="entry name" value="HMP-P_kinase"/>
    <property type="match status" value="1"/>
</dbReference>
<comment type="similarity">
    <text evidence="4">Belongs to the ThiD family.</text>
</comment>